<feature type="transmembrane region" description="Helical" evidence="1">
    <location>
        <begin position="279"/>
        <end position="298"/>
    </location>
</feature>
<organism evidence="3">
    <name type="scientific">Klebsiella pneumoniae</name>
    <dbReference type="NCBI Taxonomy" id="573"/>
    <lineage>
        <taxon>Bacteria</taxon>
        <taxon>Pseudomonadati</taxon>
        <taxon>Pseudomonadota</taxon>
        <taxon>Gammaproteobacteria</taxon>
        <taxon>Enterobacterales</taxon>
        <taxon>Enterobacteriaceae</taxon>
        <taxon>Klebsiella/Raoultella group</taxon>
        <taxon>Klebsiella</taxon>
        <taxon>Klebsiella pneumoniae complex</taxon>
    </lineage>
</organism>
<feature type="transmembrane region" description="Helical" evidence="1">
    <location>
        <begin position="174"/>
        <end position="195"/>
    </location>
</feature>
<feature type="transmembrane region" description="Helical" evidence="1">
    <location>
        <begin position="75"/>
        <end position="97"/>
    </location>
</feature>
<dbReference type="AlphaFoldDB" id="A0A486P6M7"/>
<feature type="transmembrane region" description="Helical" evidence="1">
    <location>
        <begin position="335"/>
        <end position="355"/>
    </location>
</feature>
<sequence>MTFIIYSLLFLVMVYGNYFVCKRIEVTENTYKYRTMDGLRGICATLVIFHHFFWRDGGSDDFFWSTDYLSANVKAIVMLIGHLPVALFFMISGFLFYFVAASKKPLIPFFKGRLLRIYPPVIFSLLIAMFGLVIVNNDNAVCSLGVFKYIPTPLDFVSGGDVCGFKMGPVNSGILWTLIWEWRLYVFVPILMMLLSYFKSEILVMFGLFSLVFMLWLVGFFDEKSASYMTLFISGFMTAILSKREISGKNQVIMFFSGVMLFAVCLVVIRHIYNPVVAISLTPIFLSIASGFSIFGLLTTKALQLLGVTSFSVYLNHGVFQFISKHYFYDFGFYIWQTTSVVMIAVAAPFLYKYIELAFQVKKSSHSAVIANP</sequence>
<accession>A0A486P6M7</accession>
<reference evidence="3" key="1">
    <citation type="submission" date="2019-03" db="EMBL/GenBank/DDBJ databases">
        <authorList>
            <consortium name="Pathogen Informatics"/>
        </authorList>
    </citation>
    <scope>NUCLEOTIDE SEQUENCE</scope>
    <source>
        <strain evidence="3">5012STDY7626445</strain>
    </source>
</reference>
<dbReference type="InterPro" id="IPR050879">
    <property type="entry name" value="Acyltransferase_3"/>
</dbReference>
<feature type="transmembrane region" description="Helical" evidence="1">
    <location>
        <begin position="117"/>
        <end position="135"/>
    </location>
</feature>
<feature type="transmembrane region" description="Helical" evidence="1">
    <location>
        <begin position="225"/>
        <end position="241"/>
    </location>
</feature>
<dbReference type="GO" id="GO:0016747">
    <property type="term" value="F:acyltransferase activity, transferring groups other than amino-acyl groups"/>
    <property type="evidence" value="ECO:0007669"/>
    <property type="project" value="InterPro"/>
</dbReference>
<dbReference type="PANTHER" id="PTHR23028">
    <property type="entry name" value="ACETYLTRANSFERASE"/>
    <property type="match status" value="1"/>
</dbReference>
<dbReference type="PANTHER" id="PTHR23028:SF53">
    <property type="entry name" value="ACYL_TRANSF_3 DOMAIN-CONTAINING PROTEIN"/>
    <property type="match status" value="1"/>
</dbReference>
<keyword evidence="3" id="KW-0012">Acyltransferase</keyword>
<evidence type="ECO:0000313" key="3">
    <source>
        <dbReference type="EMBL" id="VGL69627.1"/>
    </source>
</evidence>
<gene>
    <name evidence="3" type="ORF">SAMEA4873647_02927</name>
</gene>
<feature type="transmembrane region" description="Helical" evidence="1">
    <location>
        <begin position="305"/>
        <end position="323"/>
    </location>
</feature>
<feature type="domain" description="Acyltransferase 3" evidence="2">
    <location>
        <begin position="36"/>
        <end position="351"/>
    </location>
</feature>
<protein>
    <submittedName>
        <fullName evidence="3">Acyltransferase</fullName>
    </submittedName>
</protein>
<evidence type="ECO:0000259" key="2">
    <source>
        <dbReference type="Pfam" id="PF01757"/>
    </source>
</evidence>
<dbReference type="EMBL" id="CAAHCR010000003">
    <property type="protein sequence ID" value="VGL69627.1"/>
    <property type="molecule type" value="Genomic_DNA"/>
</dbReference>
<feature type="transmembrane region" description="Helical" evidence="1">
    <location>
        <begin position="6"/>
        <end position="26"/>
    </location>
</feature>
<keyword evidence="1" id="KW-1133">Transmembrane helix</keyword>
<proteinExistence type="predicted"/>
<dbReference type="InterPro" id="IPR002656">
    <property type="entry name" value="Acyl_transf_3_dom"/>
</dbReference>
<dbReference type="GO" id="GO:0016020">
    <property type="term" value="C:membrane"/>
    <property type="evidence" value="ECO:0007669"/>
    <property type="project" value="TreeGrafter"/>
</dbReference>
<keyword evidence="1" id="KW-0472">Membrane</keyword>
<keyword evidence="3" id="KW-0808">Transferase</keyword>
<evidence type="ECO:0000256" key="1">
    <source>
        <dbReference type="SAM" id="Phobius"/>
    </source>
</evidence>
<feature type="transmembrane region" description="Helical" evidence="1">
    <location>
        <begin position="38"/>
        <end position="55"/>
    </location>
</feature>
<keyword evidence="1" id="KW-0812">Transmembrane</keyword>
<feature type="transmembrane region" description="Helical" evidence="1">
    <location>
        <begin position="253"/>
        <end position="273"/>
    </location>
</feature>
<feature type="transmembrane region" description="Helical" evidence="1">
    <location>
        <begin position="202"/>
        <end position="219"/>
    </location>
</feature>
<dbReference type="GO" id="GO:0000271">
    <property type="term" value="P:polysaccharide biosynthetic process"/>
    <property type="evidence" value="ECO:0007669"/>
    <property type="project" value="TreeGrafter"/>
</dbReference>
<dbReference type="Pfam" id="PF01757">
    <property type="entry name" value="Acyl_transf_3"/>
    <property type="match status" value="1"/>
</dbReference>
<name>A0A486P6M7_KLEPN</name>